<dbReference type="Gene3D" id="1.10.287.3510">
    <property type="match status" value="1"/>
</dbReference>
<dbReference type="EMBL" id="PFRD01000026">
    <property type="protein sequence ID" value="PJC56400.1"/>
    <property type="molecule type" value="Genomic_DNA"/>
</dbReference>
<protein>
    <recommendedName>
        <fullName evidence="9">NADH-quinone oxidoreductase subunit K</fullName>
    </recommendedName>
</protein>
<keyword evidence="2" id="KW-1003">Cell membrane</keyword>
<name>A0A2M8FFI9_9BACT</name>
<evidence type="ECO:0000256" key="4">
    <source>
        <dbReference type="ARBA" id="ARBA00022989"/>
    </source>
</evidence>
<dbReference type="GO" id="GO:0005886">
    <property type="term" value="C:plasma membrane"/>
    <property type="evidence" value="ECO:0007669"/>
    <property type="project" value="UniProtKB-SubCell"/>
</dbReference>
<dbReference type="InterPro" id="IPR039428">
    <property type="entry name" value="NUOK/Mnh_C1-like"/>
</dbReference>
<gene>
    <name evidence="7" type="ORF">CO026_00515</name>
</gene>
<keyword evidence="5 6" id="KW-0472">Membrane</keyword>
<keyword evidence="4 6" id="KW-1133">Transmembrane helix</keyword>
<sequence length="122" mass="13464">MPATLGIIAGLTFMAHSARFVPLTQIVPEHQVLLSLALSLIFIALFLIINRKEAISQILSVLALENSIVVFIIFAGLEQSPNLQIGILFNIFVWIVIATVFVSMIYKHFGSHDVTAMKNLTD</sequence>
<dbReference type="InterPro" id="IPR038730">
    <property type="entry name" value="HyfE-like"/>
</dbReference>
<keyword evidence="3 6" id="KW-0812">Transmembrane</keyword>
<comment type="caution">
    <text evidence="7">The sequence shown here is derived from an EMBL/GenBank/DDBJ whole genome shotgun (WGS) entry which is preliminary data.</text>
</comment>
<feature type="transmembrane region" description="Helical" evidence="6">
    <location>
        <begin position="30"/>
        <end position="49"/>
    </location>
</feature>
<evidence type="ECO:0000313" key="7">
    <source>
        <dbReference type="EMBL" id="PJC56400.1"/>
    </source>
</evidence>
<dbReference type="PANTHER" id="PTHR38601">
    <property type="entry name" value="HYDROGENASE-4 COMPONENT E"/>
    <property type="match status" value="1"/>
</dbReference>
<reference evidence="8" key="1">
    <citation type="submission" date="2017-09" db="EMBL/GenBank/DDBJ databases">
        <title>Depth-based differentiation of microbial function through sediment-hosted aquifers and enrichment of novel symbionts in the deep terrestrial subsurface.</title>
        <authorList>
            <person name="Probst A.J."/>
            <person name="Ladd B."/>
            <person name="Jarett J.K."/>
            <person name="Geller-Mcgrath D.E."/>
            <person name="Sieber C.M.K."/>
            <person name="Emerson J.B."/>
            <person name="Anantharaman K."/>
            <person name="Thomas B.C."/>
            <person name="Malmstrom R."/>
            <person name="Stieglmeier M."/>
            <person name="Klingl A."/>
            <person name="Woyke T."/>
            <person name="Ryan C.M."/>
            <person name="Banfield J.F."/>
        </authorList>
    </citation>
    <scope>NUCLEOTIDE SEQUENCE [LARGE SCALE GENOMIC DNA]</scope>
</reference>
<accession>A0A2M8FFI9</accession>
<comment type="subcellular location">
    <subcellularLocation>
        <location evidence="1">Cell membrane</location>
        <topology evidence="1">Multi-pass membrane protein</topology>
    </subcellularLocation>
</comment>
<evidence type="ECO:0008006" key="9">
    <source>
        <dbReference type="Google" id="ProtNLM"/>
    </source>
</evidence>
<evidence type="ECO:0000313" key="8">
    <source>
        <dbReference type="Proteomes" id="UP000230391"/>
    </source>
</evidence>
<dbReference type="AlphaFoldDB" id="A0A2M8FFI9"/>
<organism evidence="7 8">
    <name type="scientific">Candidatus Kaiserbacteria bacterium CG_4_9_14_0_2_um_filter_41_32</name>
    <dbReference type="NCBI Taxonomy" id="1974601"/>
    <lineage>
        <taxon>Bacteria</taxon>
        <taxon>Candidatus Kaiseribacteriota</taxon>
    </lineage>
</organism>
<evidence type="ECO:0000256" key="6">
    <source>
        <dbReference type="SAM" id="Phobius"/>
    </source>
</evidence>
<feature type="transmembrane region" description="Helical" evidence="6">
    <location>
        <begin position="58"/>
        <end position="77"/>
    </location>
</feature>
<dbReference type="Pfam" id="PF00420">
    <property type="entry name" value="Oxidored_q2"/>
    <property type="match status" value="1"/>
</dbReference>
<evidence type="ECO:0000256" key="1">
    <source>
        <dbReference type="ARBA" id="ARBA00004651"/>
    </source>
</evidence>
<evidence type="ECO:0000256" key="3">
    <source>
        <dbReference type="ARBA" id="ARBA00022692"/>
    </source>
</evidence>
<feature type="transmembrane region" description="Helical" evidence="6">
    <location>
        <begin position="83"/>
        <end position="106"/>
    </location>
</feature>
<proteinExistence type="predicted"/>
<evidence type="ECO:0000256" key="5">
    <source>
        <dbReference type="ARBA" id="ARBA00023136"/>
    </source>
</evidence>
<dbReference type="PANTHER" id="PTHR38601:SF1">
    <property type="entry name" value="HYDROGENASE-4 COMPONENT E"/>
    <property type="match status" value="1"/>
</dbReference>
<dbReference type="Proteomes" id="UP000230391">
    <property type="component" value="Unassembled WGS sequence"/>
</dbReference>
<evidence type="ECO:0000256" key="2">
    <source>
        <dbReference type="ARBA" id="ARBA00022475"/>
    </source>
</evidence>